<dbReference type="Gene3D" id="3.30.1330.120">
    <property type="entry name" value="2-methylcitrate dehydratase PrpD"/>
    <property type="match status" value="1"/>
</dbReference>
<dbReference type="Pfam" id="PF19305">
    <property type="entry name" value="MmgE_PrpD_C"/>
    <property type="match status" value="1"/>
</dbReference>
<dbReference type="PANTHER" id="PTHR16943:SF8">
    <property type="entry name" value="2-METHYLCITRATE DEHYDRATASE"/>
    <property type="match status" value="1"/>
</dbReference>
<accession>A0A1M7KBS5</accession>
<dbReference type="Gene3D" id="1.10.4100.10">
    <property type="entry name" value="2-methylcitrate dehydratase PrpD"/>
    <property type="match status" value="1"/>
</dbReference>
<dbReference type="SUPFAM" id="SSF103378">
    <property type="entry name" value="2-methylcitrate dehydratase PrpD"/>
    <property type="match status" value="1"/>
</dbReference>
<dbReference type="InterPro" id="IPR005656">
    <property type="entry name" value="MmgE_PrpD"/>
</dbReference>
<dbReference type="InterPro" id="IPR042188">
    <property type="entry name" value="MmgE/PrpD_sf_2"/>
</dbReference>
<proteinExistence type="inferred from homology"/>
<protein>
    <submittedName>
        <fullName evidence="4">2-methylcitrate dehydratase PrpD</fullName>
    </submittedName>
</protein>
<evidence type="ECO:0000259" key="2">
    <source>
        <dbReference type="Pfam" id="PF03972"/>
    </source>
</evidence>
<sequence length="458" mass="47697">MRSVALTLFGCFFGEGEVDFIQRLCDHIAMPRPLNAAERDAAVTAFEDTLAVTYAGWAEPSAAAARRVFAGTGAQLFDGSRVQGAEYAALAHGIAGHALDFDDVHLTSVTHPSVVLVPALMALVESRPALATRMIDAYAIGLGTNIALGQALGFGHYDRGWHATSTIGPLAGAAALAHLLGLDASAARSALALAAAQAGGFQRNFGSQAKHVQAGQAAAAALRASLLAEAGVGGSPDIFGPRGFFDLYGRTAPGTVSDRIDITPDTLSVSRKLFPCCYLTHRMIAAALEARSALPDGLPTDARVAIQVPYGGMRALHVTDPQTGAQGKFCAAYCVAAALEQGRVGLSDFEDAAVHRPALRRIMAQVETAEDPLVGEMPVGIAHGSVRLRITRAGRTLAEVKVHHYPGAPDAPAAPEAYAAKIADCLAIWRRVTGQSLTPEAFRSQLRSHIGASAGAEN</sequence>
<dbReference type="Pfam" id="PF03972">
    <property type="entry name" value="MmgE_PrpD_N"/>
    <property type="match status" value="1"/>
</dbReference>
<evidence type="ECO:0000256" key="1">
    <source>
        <dbReference type="ARBA" id="ARBA00006174"/>
    </source>
</evidence>
<dbReference type="InterPro" id="IPR036148">
    <property type="entry name" value="MmgE/PrpD_sf"/>
</dbReference>
<dbReference type="InterPro" id="IPR045336">
    <property type="entry name" value="MmgE_PrpD_N"/>
</dbReference>
<feature type="domain" description="MmgE/PrpD C-terminal" evidence="3">
    <location>
        <begin position="274"/>
        <end position="427"/>
    </location>
</feature>
<feature type="domain" description="MmgE/PrpD N-terminal" evidence="2">
    <location>
        <begin position="34"/>
        <end position="250"/>
    </location>
</feature>
<dbReference type="STRING" id="337701.SAMN05444398_12622"/>
<dbReference type="Proteomes" id="UP000183974">
    <property type="component" value="Unassembled WGS sequence"/>
</dbReference>
<comment type="similarity">
    <text evidence="1">Belongs to the PrpD family.</text>
</comment>
<keyword evidence="5" id="KW-1185">Reference proteome</keyword>
<dbReference type="InterPro" id="IPR042183">
    <property type="entry name" value="MmgE/PrpD_sf_1"/>
</dbReference>
<organism evidence="4 5">
    <name type="scientific">Roseovarius pacificus</name>
    <dbReference type="NCBI Taxonomy" id="337701"/>
    <lineage>
        <taxon>Bacteria</taxon>
        <taxon>Pseudomonadati</taxon>
        <taxon>Pseudomonadota</taxon>
        <taxon>Alphaproteobacteria</taxon>
        <taxon>Rhodobacterales</taxon>
        <taxon>Roseobacteraceae</taxon>
        <taxon>Roseovarius</taxon>
    </lineage>
</organism>
<gene>
    <name evidence="4" type="ORF">SAMN05444398_12622</name>
</gene>
<evidence type="ECO:0000313" key="4">
    <source>
        <dbReference type="EMBL" id="SHM62684.1"/>
    </source>
</evidence>
<dbReference type="AlphaFoldDB" id="A0A1M7KBS5"/>
<dbReference type="InterPro" id="IPR045337">
    <property type="entry name" value="MmgE_PrpD_C"/>
</dbReference>
<dbReference type="EMBL" id="FRBR01000026">
    <property type="protein sequence ID" value="SHM62684.1"/>
    <property type="molecule type" value="Genomic_DNA"/>
</dbReference>
<reference evidence="4 5" key="1">
    <citation type="submission" date="2016-11" db="EMBL/GenBank/DDBJ databases">
        <authorList>
            <person name="Jaros S."/>
            <person name="Januszkiewicz K."/>
            <person name="Wedrychowicz H."/>
        </authorList>
    </citation>
    <scope>NUCLEOTIDE SEQUENCE [LARGE SCALE GENOMIC DNA]</scope>
    <source>
        <strain evidence="4 5">DSM 29589</strain>
    </source>
</reference>
<evidence type="ECO:0000259" key="3">
    <source>
        <dbReference type="Pfam" id="PF19305"/>
    </source>
</evidence>
<name>A0A1M7KBS5_9RHOB</name>
<dbReference type="PANTHER" id="PTHR16943">
    <property type="entry name" value="2-METHYLCITRATE DEHYDRATASE-RELATED"/>
    <property type="match status" value="1"/>
</dbReference>
<dbReference type="GO" id="GO:0016829">
    <property type="term" value="F:lyase activity"/>
    <property type="evidence" value="ECO:0007669"/>
    <property type="project" value="InterPro"/>
</dbReference>
<evidence type="ECO:0000313" key="5">
    <source>
        <dbReference type="Proteomes" id="UP000183974"/>
    </source>
</evidence>